<evidence type="ECO:0000313" key="4">
    <source>
        <dbReference type="EMBL" id="GMK57447.1"/>
    </source>
</evidence>
<dbReference type="PANTHER" id="PTHR46910:SF18">
    <property type="entry name" value="ZN(II)2CYS6 TRANSCRIPTION FACTOR (EUROFUNG)"/>
    <property type="match status" value="1"/>
</dbReference>
<feature type="domain" description="Xylanolytic transcriptional activator regulatory" evidence="3">
    <location>
        <begin position="96"/>
        <end position="289"/>
    </location>
</feature>
<evidence type="ECO:0000313" key="5">
    <source>
        <dbReference type="Proteomes" id="UP001222932"/>
    </source>
</evidence>
<gene>
    <name evidence="4" type="ORF">CspeluHIS016_0402810</name>
</gene>
<dbReference type="GO" id="GO:0008270">
    <property type="term" value="F:zinc ion binding"/>
    <property type="evidence" value="ECO:0007669"/>
    <property type="project" value="InterPro"/>
</dbReference>
<evidence type="ECO:0000256" key="2">
    <source>
        <dbReference type="SAM" id="MobiDB-lite"/>
    </source>
</evidence>
<reference evidence="4" key="2">
    <citation type="submission" date="2023-06" db="EMBL/GenBank/DDBJ databases">
        <authorList>
            <person name="Kobayashi Y."/>
            <person name="Kayamori A."/>
            <person name="Aoki K."/>
            <person name="Shiwa Y."/>
            <person name="Fujita N."/>
            <person name="Sugita T."/>
            <person name="Iwasaki W."/>
            <person name="Tanaka N."/>
            <person name="Takashima M."/>
        </authorList>
    </citation>
    <scope>NUCLEOTIDE SEQUENCE</scope>
    <source>
        <strain evidence="4">HIS016</strain>
    </source>
</reference>
<protein>
    <recommendedName>
        <fullName evidence="3">Xylanolytic transcriptional activator regulatory domain-containing protein</fullName>
    </recommendedName>
</protein>
<name>A0AAD3TW25_9TREE</name>
<dbReference type="AlphaFoldDB" id="A0AAD3TW25"/>
<dbReference type="GO" id="GO:0003700">
    <property type="term" value="F:DNA-binding transcription factor activity"/>
    <property type="evidence" value="ECO:0007669"/>
    <property type="project" value="InterPro"/>
</dbReference>
<dbReference type="GO" id="GO:0006351">
    <property type="term" value="P:DNA-templated transcription"/>
    <property type="evidence" value="ECO:0007669"/>
    <property type="project" value="InterPro"/>
</dbReference>
<dbReference type="Pfam" id="PF04082">
    <property type="entry name" value="Fungal_trans"/>
    <property type="match status" value="1"/>
</dbReference>
<comment type="caution">
    <text evidence="4">The sequence shown here is derived from an EMBL/GenBank/DDBJ whole genome shotgun (WGS) entry which is preliminary data.</text>
</comment>
<sequence length="578" mass="64186">MASTRPSGDFESTPDPPLPSGYGAKRKRISRACCLPGSGKMCQSCIDYGDNCTYDRPMGKRGAPPKAQRMKKEVPRAQLLPGGLGHEQILQLVNAWHTAVYPIYHYFSWQHYIFDVHEKRYENDAAFRSTVLAMCAIAAARIRDGAYQLVSGYVGETDIPVDPDVLRAAAVASLVPMPPNRPFEFEDLRAASLIHVLGQQNGDVELVQLSLARYHGIATCFKFHDERFWPPMLAEWQREERRALFWSTYTSDVFISLLWGGMIMHRASQCHVKYPSWRHDEDNTSGETHWIVGWNTVTDLYRILHRIIETEEHQKGMTLAHPPELPLEFAEPTVSLATAWPAVRALVDALPTQLRECAPLSGDVSRDIYSYTAANLLVTLQAVRMAIACAGPLPMQERCAVAGELLDTLSRIPTAYMQGISVPFVHQLGAVGSLLGGVVQGPLTVSTYIHVRQILLTLGNILSHLESSLKCSGGIAERLFEHVARIDTFMQAEASGRGQELLQDAIHAQRTAPKAETTSIPPLAAHLIPSPQLAAERPNHVATTPSDQEVFTIPDDLLQDWLFPQDQALFDSLFRGQV</sequence>
<feature type="region of interest" description="Disordered" evidence="2">
    <location>
        <begin position="1"/>
        <end position="23"/>
    </location>
</feature>
<dbReference type="InterPro" id="IPR007219">
    <property type="entry name" value="XnlR_reg_dom"/>
</dbReference>
<evidence type="ECO:0000259" key="3">
    <source>
        <dbReference type="Pfam" id="PF04082"/>
    </source>
</evidence>
<dbReference type="GO" id="GO:0003677">
    <property type="term" value="F:DNA binding"/>
    <property type="evidence" value="ECO:0007669"/>
    <property type="project" value="InterPro"/>
</dbReference>
<proteinExistence type="predicted"/>
<evidence type="ECO:0000256" key="1">
    <source>
        <dbReference type="ARBA" id="ARBA00023242"/>
    </source>
</evidence>
<dbReference type="Proteomes" id="UP001222932">
    <property type="component" value="Unassembled WGS sequence"/>
</dbReference>
<reference evidence="4" key="1">
    <citation type="journal article" date="2023" name="BMC Genomics">
        <title>Chromosome-level genome assemblies of Cutaneotrichosporon spp. (Trichosporonales, Basidiomycota) reveal imbalanced evolution between nucleotide sequences and chromosome synteny.</title>
        <authorList>
            <person name="Kobayashi Y."/>
            <person name="Kayamori A."/>
            <person name="Aoki K."/>
            <person name="Shiwa Y."/>
            <person name="Matsutani M."/>
            <person name="Fujita N."/>
            <person name="Sugita T."/>
            <person name="Iwasaki W."/>
            <person name="Tanaka N."/>
            <person name="Takashima M."/>
        </authorList>
    </citation>
    <scope>NUCLEOTIDE SEQUENCE</scope>
    <source>
        <strain evidence="4">HIS016</strain>
    </source>
</reference>
<keyword evidence="5" id="KW-1185">Reference proteome</keyword>
<dbReference type="CDD" id="cd12148">
    <property type="entry name" value="fungal_TF_MHR"/>
    <property type="match status" value="1"/>
</dbReference>
<dbReference type="PANTHER" id="PTHR46910">
    <property type="entry name" value="TRANSCRIPTION FACTOR PDR1"/>
    <property type="match status" value="1"/>
</dbReference>
<dbReference type="InterPro" id="IPR050987">
    <property type="entry name" value="AtrR-like"/>
</dbReference>
<accession>A0AAD3TW25</accession>
<organism evidence="4 5">
    <name type="scientific">Cutaneotrichosporon spelunceum</name>
    <dbReference type="NCBI Taxonomy" id="1672016"/>
    <lineage>
        <taxon>Eukaryota</taxon>
        <taxon>Fungi</taxon>
        <taxon>Dikarya</taxon>
        <taxon>Basidiomycota</taxon>
        <taxon>Agaricomycotina</taxon>
        <taxon>Tremellomycetes</taxon>
        <taxon>Trichosporonales</taxon>
        <taxon>Trichosporonaceae</taxon>
        <taxon>Cutaneotrichosporon</taxon>
    </lineage>
</organism>
<dbReference type="EMBL" id="BTCM01000004">
    <property type="protein sequence ID" value="GMK57447.1"/>
    <property type="molecule type" value="Genomic_DNA"/>
</dbReference>
<keyword evidence="1" id="KW-0539">Nucleus</keyword>